<accession>A0A2H3B9S8</accession>
<keyword evidence="3" id="KW-1185">Reference proteome</keyword>
<feature type="compositionally biased region" description="Polar residues" evidence="1">
    <location>
        <begin position="212"/>
        <end position="224"/>
    </location>
</feature>
<proteinExistence type="predicted"/>
<dbReference type="EMBL" id="KZ293435">
    <property type="protein sequence ID" value="PBK67639.1"/>
    <property type="molecule type" value="Genomic_DNA"/>
</dbReference>
<feature type="compositionally biased region" description="Basic and acidic residues" evidence="1">
    <location>
        <begin position="789"/>
        <end position="804"/>
    </location>
</feature>
<name>A0A2H3B9S8_9AGAR</name>
<protein>
    <submittedName>
        <fullName evidence="2">Uncharacterized protein</fullName>
    </submittedName>
</protein>
<feature type="compositionally biased region" description="Basic and acidic residues" evidence="1">
    <location>
        <begin position="768"/>
        <end position="782"/>
    </location>
</feature>
<gene>
    <name evidence="2" type="ORF">ARMSODRAFT_914762</name>
</gene>
<evidence type="ECO:0000313" key="2">
    <source>
        <dbReference type="EMBL" id="PBK67639.1"/>
    </source>
</evidence>
<sequence length="997" mass="110415">MSSSDWVPISDASDWPLELTSLSRLLDPRVPLELADGTCILTSPRSSELLDEIATQFKGSPGVFSDAHGDSPALSMLDLILSTVAALRAISDMSMNGIPRPTTPFWSLLLRSLVITCYEKSYILENVSFALSKPLDPNCAVLDGHASLLVSHLADQLQPPRTTVASQAADDPSSTTEQLAAESNHRESGCSLSDEDESLSECSDEDLSYESMETSTQPTSAPSSNIPVEAHVLSHWRQPDCVALPFLCIANRENIIPLIKSTIYQRYTWGISEPVVGMILSETGYIGRVVMGWTDEPSKSDYALPRIRIAYSDQRCPKSSLGIYDLTDPVSTIQLAQFILSLHQHVERIVSKSSNPTFRPILWRSDSIQMDEDLSGPDDQRERRIHIWLRGVPSPPQSDSASESIDPPLTSEIKEMSKPSKSSKQSVSTSQSSLKPPVDAKQRNTSHGSSIASSASTRAKAASMMAKVPEAGVADGDPLSIGSFLYDRNAFSVARLPLVEVRAKRLREFMEEEDGPALSYNDNDSGIDDAQDEEVSVMARIYDDLTGYRKPSWVPGPPSVDANVQNILELFMHQLEDMDSTSTTDHPTLDPSLMKIVASSLSFLLCVSVGGFAKGLSYKPNETEARHCWDLLLYISFVVSGEAVSQRLLLERHLSLPRNTALDLTSGEANNLAALQQHADALVRLCRRAEHTAFSRFKALDPIAMQAGKALGEAYVHLHEASALSQNANAAEVISKRAQEEPDNAKCDSFLAFPVSIPVSIPRRGRPEPLVRGWDHLKRRDNQPNQSPKVEETAQTKSDAEKTQRMKSPFFTNASETQNFKLTQSQLTKIVENLLGRHLISVLFGEYKKPDEEDGKAVNQCKMYMVSGVMHLKSLGITRYPVFGLATNGTVGALLCCWYSKRLDRVFIMDRNIRLFDIASPIQAYHFMTFLLRLRRWSDEQLKKHQVRILENAGAFLPDRTWTRKTQKEEAKKVLVDTTGEIGEDAEIVGQFSEMKV</sequence>
<feature type="region of interest" description="Disordered" evidence="1">
    <location>
        <begin position="768"/>
        <end position="804"/>
    </location>
</feature>
<evidence type="ECO:0000256" key="1">
    <source>
        <dbReference type="SAM" id="MobiDB-lite"/>
    </source>
</evidence>
<organism evidence="2 3">
    <name type="scientific">Armillaria solidipes</name>
    <dbReference type="NCBI Taxonomy" id="1076256"/>
    <lineage>
        <taxon>Eukaryota</taxon>
        <taxon>Fungi</taxon>
        <taxon>Dikarya</taxon>
        <taxon>Basidiomycota</taxon>
        <taxon>Agaricomycotina</taxon>
        <taxon>Agaricomycetes</taxon>
        <taxon>Agaricomycetidae</taxon>
        <taxon>Agaricales</taxon>
        <taxon>Marasmiineae</taxon>
        <taxon>Physalacriaceae</taxon>
        <taxon>Armillaria</taxon>
    </lineage>
</organism>
<dbReference type="AlphaFoldDB" id="A0A2H3B9S8"/>
<evidence type="ECO:0000313" key="3">
    <source>
        <dbReference type="Proteomes" id="UP000218334"/>
    </source>
</evidence>
<feature type="compositionally biased region" description="Low complexity" evidence="1">
    <location>
        <begin position="419"/>
        <end position="435"/>
    </location>
</feature>
<feature type="region of interest" description="Disordered" evidence="1">
    <location>
        <begin position="160"/>
        <end position="224"/>
    </location>
</feature>
<feature type="compositionally biased region" description="Polar residues" evidence="1">
    <location>
        <begin position="160"/>
        <end position="178"/>
    </location>
</feature>
<feature type="compositionally biased region" description="Acidic residues" evidence="1">
    <location>
        <begin position="193"/>
        <end position="208"/>
    </location>
</feature>
<reference evidence="3" key="1">
    <citation type="journal article" date="2017" name="Nat. Ecol. Evol.">
        <title>Genome expansion and lineage-specific genetic innovations in the forest pathogenic fungi Armillaria.</title>
        <authorList>
            <person name="Sipos G."/>
            <person name="Prasanna A.N."/>
            <person name="Walter M.C."/>
            <person name="O'Connor E."/>
            <person name="Balint B."/>
            <person name="Krizsan K."/>
            <person name="Kiss B."/>
            <person name="Hess J."/>
            <person name="Varga T."/>
            <person name="Slot J."/>
            <person name="Riley R."/>
            <person name="Boka B."/>
            <person name="Rigling D."/>
            <person name="Barry K."/>
            <person name="Lee J."/>
            <person name="Mihaltcheva S."/>
            <person name="LaButti K."/>
            <person name="Lipzen A."/>
            <person name="Waldron R."/>
            <person name="Moloney N.M."/>
            <person name="Sperisen C."/>
            <person name="Kredics L."/>
            <person name="Vagvoelgyi C."/>
            <person name="Patrignani A."/>
            <person name="Fitzpatrick D."/>
            <person name="Nagy I."/>
            <person name="Doyle S."/>
            <person name="Anderson J.B."/>
            <person name="Grigoriev I.V."/>
            <person name="Gueldener U."/>
            <person name="Muensterkoetter M."/>
            <person name="Nagy L.G."/>
        </authorList>
    </citation>
    <scope>NUCLEOTIDE SEQUENCE [LARGE SCALE GENOMIC DNA]</scope>
    <source>
        <strain evidence="3">28-4</strain>
    </source>
</reference>
<feature type="region of interest" description="Disordered" evidence="1">
    <location>
        <begin position="412"/>
        <end position="456"/>
    </location>
</feature>
<dbReference type="Proteomes" id="UP000218334">
    <property type="component" value="Unassembled WGS sequence"/>
</dbReference>